<sequence length="172" mass="19940">KIELNWFIDILFEYVLSLEVAHIPVQSYIQELLVTSLIKSEQFDRLSQLIRNDVVTDSKPMAFLLLSLEGKYPPALQLAMQLLSSSSSVEEIVEILLSKQLVLEALRYIHSVDAEDKIEPMKLVEAAYNKDDMHDFYVIFSHFEQQILKTQSPPKSPDFEKYLAEYKRITNT</sequence>
<dbReference type="InterPro" id="IPR040371">
    <property type="entry name" value="RMC1"/>
</dbReference>
<feature type="domain" description="Mic1" evidence="1">
    <location>
        <begin position="5"/>
        <end position="153"/>
    </location>
</feature>
<keyword evidence="2" id="KW-1185">Reference proteome</keyword>
<dbReference type="InterPro" id="IPR009755">
    <property type="entry name" value="RMC1_C"/>
</dbReference>
<dbReference type="Proteomes" id="UP000887565">
    <property type="component" value="Unplaced"/>
</dbReference>
<dbReference type="Pfam" id="PF07035">
    <property type="entry name" value="RMC1_C"/>
    <property type="match status" value="1"/>
</dbReference>
<dbReference type="PANTHER" id="PTHR12897">
    <property type="entry name" value="COLON CANCER-ASSOCIATED PROTEIN MIC1"/>
    <property type="match status" value="1"/>
</dbReference>
<evidence type="ECO:0000313" key="2">
    <source>
        <dbReference type="Proteomes" id="UP000887565"/>
    </source>
</evidence>
<dbReference type="PANTHER" id="PTHR12897:SF4">
    <property type="entry name" value="REGULATOR OF MON1-CCZ1 COMPLEX"/>
    <property type="match status" value="1"/>
</dbReference>
<reference evidence="3" key="1">
    <citation type="submission" date="2022-11" db="UniProtKB">
        <authorList>
            <consortium name="WormBaseParasite"/>
        </authorList>
    </citation>
    <scope>IDENTIFICATION</scope>
</reference>
<protein>
    <submittedName>
        <fullName evidence="3">Mic1 domain-containing protein</fullName>
    </submittedName>
</protein>
<organism evidence="2 3">
    <name type="scientific">Romanomermis culicivorax</name>
    <name type="common">Nematode worm</name>
    <dbReference type="NCBI Taxonomy" id="13658"/>
    <lineage>
        <taxon>Eukaryota</taxon>
        <taxon>Metazoa</taxon>
        <taxon>Ecdysozoa</taxon>
        <taxon>Nematoda</taxon>
        <taxon>Enoplea</taxon>
        <taxon>Dorylaimia</taxon>
        <taxon>Mermithida</taxon>
        <taxon>Mermithoidea</taxon>
        <taxon>Mermithidae</taxon>
        <taxon>Romanomermis</taxon>
    </lineage>
</organism>
<proteinExistence type="predicted"/>
<evidence type="ECO:0000313" key="3">
    <source>
        <dbReference type="WBParaSite" id="nRc.2.0.1.t07615-RA"/>
    </source>
</evidence>
<dbReference type="GO" id="GO:0031902">
    <property type="term" value="C:late endosome membrane"/>
    <property type="evidence" value="ECO:0007669"/>
    <property type="project" value="TreeGrafter"/>
</dbReference>
<dbReference type="GO" id="GO:0010506">
    <property type="term" value="P:regulation of autophagy"/>
    <property type="evidence" value="ECO:0007669"/>
    <property type="project" value="InterPro"/>
</dbReference>
<accession>A0A915I1N8</accession>
<name>A0A915I1N8_ROMCU</name>
<dbReference type="GO" id="GO:0005765">
    <property type="term" value="C:lysosomal membrane"/>
    <property type="evidence" value="ECO:0007669"/>
    <property type="project" value="TreeGrafter"/>
</dbReference>
<dbReference type="GO" id="GO:0035658">
    <property type="term" value="C:Mon1-Ccz1 complex"/>
    <property type="evidence" value="ECO:0007669"/>
    <property type="project" value="InterPro"/>
</dbReference>
<dbReference type="WBParaSite" id="nRc.2.0.1.t07615-RA">
    <property type="protein sequence ID" value="nRc.2.0.1.t07615-RA"/>
    <property type="gene ID" value="nRc.2.0.1.g07615"/>
</dbReference>
<evidence type="ECO:0000259" key="1">
    <source>
        <dbReference type="Pfam" id="PF07035"/>
    </source>
</evidence>
<dbReference type="AlphaFoldDB" id="A0A915I1N8"/>